<dbReference type="InterPro" id="IPR036291">
    <property type="entry name" value="NAD(P)-bd_dom_sf"/>
</dbReference>
<feature type="domain" description="6-phosphogluconate dehydrogenase C-terminal" evidence="4">
    <location>
        <begin position="170"/>
        <end position="298"/>
    </location>
</feature>
<accession>A0AA35CIV1</accession>
<dbReference type="Pfam" id="PF00393">
    <property type="entry name" value="6PGD"/>
    <property type="match status" value="1"/>
</dbReference>
<gene>
    <name evidence="5" type="ORF">caldi_02280</name>
</gene>
<dbReference type="EMBL" id="AP025628">
    <property type="protein sequence ID" value="BDG59138.1"/>
    <property type="molecule type" value="Genomic_DNA"/>
</dbReference>
<keyword evidence="6" id="KW-1185">Reference proteome</keyword>
<dbReference type="InterPro" id="IPR013328">
    <property type="entry name" value="6PGD_dom2"/>
</dbReference>
<evidence type="ECO:0000256" key="1">
    <source>
        <dbReference type="ARBA" id="ARBA00008419"/>
    </source>
</evidence>
<dbReference type="SMART" id="SM01350">
    <property type="entry name" value="6PGD"/>
    <property type="match status" value="1"/>
</dbReference>
<evidence type="ECO:0000313" key="6">
    <source>
        <dbReference type="Proteomes" id="UP001163687"/>
    </source>
</evidence>
<dbReference type="Pfam" id="PF03446">
    <property type="entry name" value="NAD_binding_2"/>
    <property type="match status" value="1"/>
</dbReference>
<name>A0AA35CIV1_9FIRM</name>
<dbReference type="InterPro" id="IPR004849">
    <property type="entry name" value="6DGDH_YqeC"/>
</dbReference>
<dbReference type="PANTHER" id="PTHR11811">
    <property type="entry name" value="6-PHOSPHOGLUCONATE DEHYDROGENASE"/>
    <property type="match status" value="1"/>
</dbReference>
<dbReference type="InterPro" id="IPR006115">
    <property type="entry name" value="6PGDH_NADP-bd"/>
</dbReference>
<comment type="similarity">
    <text evidence="1">Belongs to the 6-phosphogluconate dehydrogenase family.</text>
</comment>
<dbReference type="SUPFAM" id="SSF51735">
    <property type="entry name" value="NAD(P)-binding Rossmann-fold domains"/>
    <property type="match status" value="1"/>
</dbReference>
<evidence type="ECO:0000256" key="2">
    <source>
        <dbReference type="ARBA" id="ARBA00023002"/>
    </source>
</evidence>
<dbReference type="InterPro" id="IPR006114">
    <property type="entry name" value="6PGDH_C"/>
</dbReference>
<reference evidence="5" key="1">
    <citation type="submission" date="2022-03" db="EMBL/GenBank/DDBJ databases">
        <title>Complete genome sequence of Caldinitratiruptor microaerophilus.</title>
        <authorList>
            <person name="Mukaiyama R."/>
            <person name="Nishiyama T."/>
            <person name="Ueda K."/>
        </authorList>
    </citation>
    <scope>NUCLEOTIDE SEQUENCE</scope>
    <source>
        <strain evidence="5">JCM 16183</strain>
    </source>
</reference>
<dbReference type="Proteomes" id="UP001163687">
    <property type="component" value="Chromosome"/>
</dbReference>
<protein>
    <submittedName>
        <fullName evidence="5">6-phosphogluconate dehydrogenase</fullName>
    </submittedName>
</protein>
<dbReference type="PRINTS" id="PR00076">
    <property type="entry name" value="6PGDHDRGNASE"/>
</dbReference>
<proteinExistence type="inferred from homology"/>
<dbReference type="Gene3D" id="1.10.1040.10">
    <property type="entry name" value="N-(1-d-carboxylethyl)-l-norvaline Dehydrogenase, domain 2"/>
    <property type="match status" value="1"/>
</dbReference>
<dbReference type="SUPFAM" id="SSF48179">
    <property type="entry name" value="6-phosphogluconate dehydrogenase C-terminal domain-like"/>
    <property type="match status" value="1"/>
</dbReference>
<sequence>MADRAFGVIGLGRMGGGVARRLLEAGFDVVVHDRDEAAVAAAVAAGATAAADPADVAARLRPPRVVWIMVPAGEPVDQVVDALGPALEAGDVVIDGGNSFYRDSLRRHDLLRARGIHFLDCGSSGGIEGAERGLCLMIGGDPEPFALAEPLFRAIARPGGYARVGPAGAGHYAKMVHNAIEYAFLEALGEGFELLRSAPYEYDLASLADLWQNGSVIRGWLLELAAAAFRRDPDLAGITGVVGGGDTGNWAIQEAWSRGVPLPGIALAYAMRLRSRQADTFAGKVVSALRWEFGRHATVPTSRG</sequence>
<evidence type="ECO:0000256" key="3">
    <source>
        <dbReference type="ARBA" id="ARBA00023064"/>
    </source>
</evidence>
<dbReference type="InterPro" id="IPR008927">
    <property type="entry name" value="6-PGluconate_DH-like_C_sf"/>
</dbReference>
<dbReference type="GO" id="GO:0006098">
    <property type="term" value="P:pentose-phosphate shunt"/>
    <property type="evidence" value="ECO:0007669"/>
    <property type="project" value="InterPro"/>
</dbReference>
<evidence type="ECO:0000259" key="4">
    <source>
        <dbReference type="SMART" id="SM01350"/>
    </source>
</evidence>
<organism evidence="5 6">
    <name type="scientific">Caldinitratiruptor microaerophilus</name>
    <dbReference type="NCBI Taxonomy" id="671077"/>
    <lineage>
        <taxon>Bacteria</taxon>
        <taxon>Bacillati</taxon>
        <taxon>Bacillota</taxon>
        <taxon>Clostridia</taxon>
        <taxon>Eubacteriales</taxon>
        <taxon>Symbiobacteriaceae</taxon>
        <taxon>Caldinitratiruptor</taxon>
    </lineage>
</organism>
<dbReference type="Gene3D" id="3.40.50.720">
    <property type="entry name" value="NAD(P)-binding Rossmann-like Domain"/>
    <property type="match status" value="1"/>
</dbReference>
<dbReference type="InterPro" id="IPR006183">
    <property type="entry name" value="Pgluconate_DH"/>
</dbReference>
<dbReference type="GO" id="GO:0050661">
    <property type="term" value="F:NADP binding"/>
    <property type="evidence" value="ECO:0007669"/>
    <property type="project" value="InterPro"/>
</dbReference>
<dbReference type="GO" id="GO:0019521">
    <property type="term" value="P:D-gluconate metabolic process"/>
    <property type="evidence" value="ECO:0007669"/>
    <property type="project" value="UniProtKB-KW"/>
</dbReference>
<dbReference type="NCBIfam" id="TIGR00872">
    <property type="entry name" value="gnd_rel"/>
    <property type="match status" value="1"/>
</dbReference>
<dbReference type="RefSeq" id="WP_264843253.1">
    <property type="nucleotide sequence ID" value="NZ_AP025628.1"/>
</dbReference>
<dbReference type="AlphaFoldDB" id="A0AA35CIV1"/>
<dbReference type="GO" id="GO:0004616">
    <property type="term" value="F:phosphogluconate dehydrogenase (decarboxylating) activity"/>
    <property type="evidence" value="ECO:0007669"/>
    <property type="project" value="InterPro"/>
</dbReference>
<evidence type="ECO:0000313" key="5">
    <source>
        <dbReference type="EMBL" id="BDG59138.1"/>
    </source>
</evidence>
<keyword evidence="2" id="KW-0560">Oxidoreductase</keyword>
<keyword evidence="3" id="KW-0311">Gluconate utilization</keyword>
<dbReference type="KEGG" id="cmic:caldi_02280"/>
<dbReference type="NCBIfam" id="NF007161">
    <property type="entry name" value="PRK09599.1"/>
    <property type="match status" value="1"/>
</dbReference>